<gene>
    <name evidence="1" type="ORF">Q8Y70_24200</name>
</gene>
<keyword evidence="2" id="KW-1185">Reference proteome</keyword>
<dbReference type="RefSeq" id="WP_318987415.1">
    <property type="nucleotide sequence ID" value="NZ_CP137745.1"/>
</dbReference>
<proteinExistence type="predicted"/>
<geneLocation type="plasmid" evidence="1 2">
    <name>pKS2022</name>
</geneLocation>
<keyword evidence="1" id="KW-0614">Plasmid</keyword>
<reference evidence="1 2" key="1">
    <citation type="submission" date="2023-10" db="EMBL/GenBank/DDBJ databases">
        <title>Genome sequencing of the isolated polysaccharide-producing bacterium Kosakonia sacchari KS2022.</title>
        <authorList>
            <person name="Yi X."/>
        </authorList>
    </citation>
    <scope>NUCLEOTIDE SEQUENCE [LARGE SCALE GENOMIC DNA]</scope>
    <source>
        <strain evidence="1 2">KS2022</strain>
        <plasmid evidence="1 2">pKS2022</plasmid>
    </source>
</reference>
<evidence type="ECO:0000313" key="2">
    <source>
        <dbReference type="Proteomes" id="UP001302368"/>
    </source>
</evidence>
<evidence type="ECO:0000313" key="1">
    <source>
        <dbReference type="EMBL" id="WOZ79948.1"/>
    </source>
</evidence>
<accession>A0ABZ0MWQ2</accession>
<organism evidence="1 2">
    <name type="scientific">Kosakonia sacchari</name>
    <dbReference type="NCBI Taxonomy" id="1158459"/>
    <lineage>
        <taxon>Bacteria</taxon>
        <taxon>Pseudomonadati</taxon>
        <taxon>Pseudomonadota</taxon>
        <taxon>Gammaproteobacteria</taxon>
        <taxon>Enterobacterales</taxon>
        <taxon>Enterobacteriaceae</taxon>
        <taxon>Kosakonia</taxon>
    </lineage>
</organism>
<sequence>MAFSFPRQNMKHPESVGPLPVVRTHDGYWCHPALDRFYAGREYIQPAEYDGWLAENGLEDGLVYLEDDKDSPAATDYAKTASFARWQPPVPDGAGWFVGAIFDGEDYGPVCIWLRRREVPCDVS</sequence>
<name>A0ABZ0MWQ2_9ENTR</name>
<dbReference type="EMBL" id="CP137745">
    <property type="protein sequence ID" value="WOZ79948.1"/>
    <property type="molecule type" value="Genomic_DNA"/>
</dbReference>
<dbReference type="Proteomes" id="UP001302368">
    <property type="component" value="Plasmid pKS2022"/>
</dbReference>
<protein>
    <submittedName>
        <fullName evidence="1">Uncharacterized protein</fullName>
    </submittedName>
</protein>